<name>A0A0S4V3E5_RALSL</name>
<proteinExistence type="predicted"/>
<dbReference type="Pfam" id="PF10109">
    <property type="entry name" value="Phage_TAC_7"/>
    <property type="match status" value="1"/>
</dbReference>
<sequence>MANRPYKVVVLEQPIVVGSGRNEKKYSAITVRQPIARDLSKAARAKTTVDAVLVLIAGTSGLPMSVIERLSEPDFKQCVAFYDSIGSIQLTAVGSSATPALGEGACIEIPPDDRDFGLSAARELRPSTISR</sequence>
<dbReference type="AlphaFoldDB" id="A0A0S4V3E5"/>
<gene>
    <name evidence="1" type="ORF">RUN1985_v1_290013</name>
</gene>
<dbReference type="InterPro" id="IPR019289">
    <property type="entry name" value="Phage_tail_E/E"/>
</dbReference>
<dbReference type="EMBL" id="LN899824">
    <property type="protein sequence ID" value="CUV28863.1"/>
    <property type="molecule type" value="Genomic_DNA"/>
</dbReference>
<reference evidence="1" key="1">
    <citation type="submission" date="2015-10" db="EMBL/GenBank/DDBJ databases">
        <authorList>
            <person name="Gilbert D.G."/>
        </authorList>
    </citation>
    <scope>NUCLEOTIDE SEQUENCE</scope>
    <source>
        <strain evidence="1">Phyl III-seqv23</strain>
    </source>
</reference>
<protein>
    <submittedName>
        <fullName evidence="1">Hypothethical protein</fullName>
    </submittedName>
</protein>
<accession>A0A0S4V3E5</accession>
<evidence type="ECO:0000313" key="1">
    <source>
        <dbReference type="EMBL" id="CUV28863.1"/>
    </source>
</evidence>
<organism evidence="1">
    <name type="scientific">Ralstonia solanacearum</name>
    <name type="common">Pseudomonas solanacearum</name>
    <dbReference type="NCBI Taxonomy" id="305"/>
    <lineage>
        <taxon>Bacteria</taxon>
        <taxon>Pseudomonadati</taxon>
        <taxon>Pseudomonadota</taxon>
        <taxon>Betaproteobacteria</taxon>
        <taxon>Burkholderiales</taxon>
        <taxon>Burkholderiaceae</taxon>
        <taxon>Ralstonia</taxon>
        <taxon>Ralstonia solanacearum species complex</taxon>
    </lineage>
</organism>